<feature type="transmembrane region" description="Helical" evidence="1">
    <location>
        <begin position="61"/>
        <end position="86"/>
    </location>
</feature>
<comment type="caution">
    <text evidence="2">The sequence shown here is derived from an EMBL/GenBank/DDBJ whole genome shotgun (WGS) entry which is preliminary data.</text>
</comment>
<keyword evidence="3" id="KW-1185">Reference proteome</keyword>
<keyword evidence="1" id="KW-1133">Transmembrane helix</keyword>
<sequence length="277" mass="31309">MIQLIKLELSKCMKRIEFKIAFIAVFCAIFLDYIILCKEYYGSELSKVMSASTGTILTNVVATPLSPIVGILLPLTVSIIYSVSFLEEKNWGLSNFIHTRVHKEKYILAKAMSITLVSFFVILIPLLVNEILAIIAFPIQGYNTFGLPDYKKLSYIDSGIMLHNLQVYYPYSNILIFIIIRSLFASSFALMAFGVSFFKKVNKYVVILSPFVINILFMISTDALSRIISDETIARAVGTNILGTNSYGSFIWLLFVLCGYFLFSVILIRRGMKNEIL</sequence>
<name>A0A167YZT1_9BACI</name>
<evidence type="ECO:0000313" key="2">
    <source>
        <dbReference type="EMBL" id="KZN94748.1"/>
    </source>
</evidence>
<keyword evidence="1" id="KW-0812">Transmembrane</keyword>
<feature type="transmembrane region" description="Helical" evidence="1">
    <location>
        <begin position="249"/>
        <end position="268"/>
    </location>
</feature>
<feature type="transmembrane region" description="Helical" evidence="1">
    <location>
        <begin position="205"/>
        <end position="229"/>
    </location>
</feature>
<keyword evidence="1" id="KW-0472">Membrane</keyword>
<dbReference type="STRING" id="33936.AZI98_17270"/>
<feature type="transmembrane region" description="Helical" evidence="1">
    <location>
        <begin position="174"/>
        <end position="198"/>
    </location>
</feature>
<dbReference type="EMBL" id="LWBR01000075">
    <property type="protein sequence ID" value="KZN94748.1"/>
    <property type="molecule type" value="Genomic_DNA"/>
</dbReference>
<dbReference type="RefSeq" id="WP_063389497.1">
    <property type="nucleotide sequence ID" value="NZ_LWBR01000075.1"/>
</dbReference>
<dbReference type="AlphaFoldDB" id="A0A167YZT1"/>
<feature type="transmembrane region" description="Helical" evidence="1">
    <location>
        <begin position="107"/>
        <end position="128"/>
    </location>
</feature>
<feature type="transmembrane region" description="Helical" evidence="1">
    <location>
        <begin position="20"/>
        <end position="41"/>
    </location>
</feature>
<accession>A0A167YZT1</accession>
<evidence type="ECO:0000256" key="1">
    <source>
        <dbReference type="SAM" id="Phobius"/>
    </source>
</evidence>
<protein>
    <submittedName>
        <fullName evidence="2">Uncharacterized protein</fullName>
    </submittedName>
</protein>
<evidence type="ECO:0000313" key="3">
    <source>
        <dbReference type="Proteomes" id="UP000076476"/>
    </source>
</evidence>
<proteinExistence type="predicted"/>
<reference evidence="2 3" key="1">
    <citation type="submission" date="2016-04" db="EMBL/GenBank/DDBJ databases">
        <title>Draft genome sequence of Aeribacillus pallidus 8m3 from petroleum reservoir.</title>
        <authorList>
            <person name="Poltaraus A.B."/>
            <person name="Nazina T.N."/>
            <person name="Tourova T.P."/>
            <person name="Malakho S.M."/>
            <person name="Korshunova A.V."/>
            <person name="Sokolova D.S."/>
        </authorList>
    </citation>
    <scope>NUCLEOTIDE SEQUENCE [LARGE SCALE GENOMIC DNA]</scope>
    <source>
        <strain evidence="2 3">8m3</strain>
    </source>
</reference>
<organism evidence="2 3">
    <name type="scientific">Aeribacillus pallidus</name>
    <dbReference type="NCBI Taxonomy" id="33936"/>
    <lineage>
        <taxon>Bacteria</taxon>
        <taxon>Bacillati</taxon>
        <taxon>Bacillota</taxon>
        <taxon>Bacilli</taxon>
        <taxon>Bacillales</taxon>
        <taxon>Bacillaceae</taxon>
        <taxon>Aeribacillus</taxon>
    </lineage>
</organism>
<dbReference type="OrthoDB" id="1935887at2"/>
<dbReference type="Proteomes" id="UP000076476">
    <property type="component" value="Unassembled WGS sequence"/>
</dbReference>
<gene>
    <name evidence="2" type="ORF">AZI98_17270</name>
</gene>